<reference evidence="1" key="1">
    <citation type="submission" date="2021-06" db="EMBL/GenBank/DDBJ databases">
        <title>Comparative genomics, transcriptomics and evolutionary studies reveal genomic signatures of adaptation to plant cell wall in hemibiotrophic fungi.</title>
        <authorList>
            <consortium name="DOE Joint Genome Institute"/>
            <person name="Baroncelli R."/>
            <person name="Diaz J.F."/>
            <person name="Benocci T."/>
            <person name="Peng M."/>
            <person name="Battaglia E."/>
            <person name="Haridas S."/>
            <person name="Andreopoulos W."/>
            <person name="Labutti K."/>
            <person name="Pangilinan J."/>
            <person name="Floch G.L."/>
            <person name="Makela M.R."/>
            <person name="Henrissat B."/>
            <person name="Grigoriev I.V."/>
            <person name="Crouch J.A."/>
            <person name="De Vries R.P."/>
            <person name="Sukno S.A."/>
            <person name="Thon M.R."/>
        </authorList>
    </citation>
    <scope>NUCLEOTIDE SEQUENCE</scope>
    <source>
        <strain evidence="1">MAFF235873</strain>
    </source>
</reference>
<dbReference type="EMBL" id="MU842838">
    <property type="protein sequence ID" value="KAK2031600.1"/>
    <property type="molecule type" value="Genomic_DNA"/>
</dbReference>
<accession>A0AAD9HM81</accession>
<dbReference type="Proteomes" id="UP001232148">
    <property type="component" value="Unassembled WGS sequence"/>
</dbReference>
<comment type="caution">
    <text evidence="1">The sequence shown here is derived from an EMBL/GenBank/DDBJ whole genome shotgun (WGS) entry which is preliminary data.</text>
</comment>
<evidence type="ECO:0000313" key="1">
    <source>
        <dbReference type="EMBL" id="KAK2031600.1"/>
    </source>
</evidence>
<protein>
    <submittedName>
        <fullName evidence="1">Uncharacterized protein</fullName>
    </submittedName>
</protein>
<name>A0AAD9HM81_9PEZI</name>
<gene>
    <name evidence="1" type="ORF">LX32DRAFT_637013</name>
</gene>
<sequence>MAPLFCLPREIRDMVYRHYVAVEGGYVCDTEGFVNGTLRQADGGPIDMALIFTCKVVANEMHGLALRTNSITFSTLSGDYDLWLLARRFQYLFSELNHKRERILGDAGKYMTQDAYDKLRDMYPQFVPLLDLLRTDDVYEYLSDHGISGPFGEAPSVYRDFMRASLQVAYSCDPKAFDASLGDNTTASLSKNETRTLSFLHCSVEPWAIPSPDEMAELQFAMGDRRDMRDGSRDEDGSEWRFSAASAAIYFLRCLPDTIRTHVRRLVVNEDRESIAFPESHGLGLVPFCRENPLLRVERRVDLWGNAFHADYRFHTPRERYRARYAKTETGLDSALITYNLGAWIMEAQLLASAGMPESSYSLVLDGDPVPQLCTEIFRAVVQRDVAWQLAWTESIKQGNLAGVSWFVARGGEMGRRRISYNQPRFTGCYFYEGLPEAVWDMTTGKSIVSCNFDPGEPWSAQDVDILVQKHRQWTTQTWTERWSRHKPKWWDTEHPLPSWMGLLRKNLWGRVRGIRH</sequence>
<keyword evidence="2" id="KW-1185">Reference proteome</keyword>
<proteinExistence type="predicted"/>
<dbReference type="AlphaFoldDB" id="A0AAD9HM81"/>
<organism evidence="1 2">
    <name type="scientific">Colletotrichum zoysiae</name>
    <dbReference type="NCBI Taxonomy" id="1216348"/>
    <lineage>
        <taxon>Eukaryota</taxon>
        <taxon>Fungi</taxon>
        <taxon>Dikarya</taxon>
        <taxon>Ascomycota</taxon>
        <taxon>Pezizomycotina</taxon>
        <taxon>Sordariomycetes</taxon>
        <taxon>Hypocreomycetidae</taxon>
        <taxon>Glomerellales</taxon>
        <taxon>Glomerellaceae</taxon>
        <taxon>Colletotrichum</taxon>
        <taxon>Colletotrichum graminicola species complex</taxon>
    </lineage>
</organism>
<evidence type="ECO:0000313" key="2">
    <source>
        <dbReference type="Proteomes" id="UP001232148"/>
    </source>
</evidence>